<evidence type="ECO:0000313" key="7">
    <source>
        <dbReference type="EMBL" id="GCL44178.1"/>
    </source>
</evidence>
<feature type="domain" description="Probable transposase IS891/IS1136/IS1341" evidence="5">
    <location>
        <begin position="173"/>
        <end position="280"/>
    </location>
</feature>
<dbReference type="EMBL" id="BJCF01000077">
    <property type="protein sequence ID" value="GCL44178.1"/>
    <property type="molecule type" value="Genomic_DNA"/>
</dbReference>
<dbReference type="GO" id="GO:0006310">
    <property type="term" value="P:DNA recombination"/>
    <property type="evidence" value="ECO:0007669"/>
    <property type="project" value="UniProtKB-KW"/>
</dbReference>
<dbReference type="Pfam" id="PF07282">
    <property type="entry name" value="Cas12f1-like_TNB"/>
    <property type="match status" value="1"/>
</dbReference>
<organism evidence="7 8">
    <name type="scientific">Dolichospermum planctonicum</name>
    <dbReference type="NCBI Taxonomy" id="136072"/>
    <lineage>
        <taxon>Bacteria</taxon>
        <taxon>Bacillati</taxon>
        <taxon>Cyanobacteriota</taxon>
        <taxon>Cyanophyceae</taxon>
        <taxon>Nostocales</taxon>
        <taxon>Aphanizomenonaceae</taxon>
        <taxon>Dolichospermum</taxon>
    </lineage>
</organism>
<evidence type="ECO:0000256" key="1">
    <source>
        <dbReference type="ARBA" id="ARBA00008761"/>
    </source>
</evidence>
<reference evidence="8" key="1">
    <citation type="submission" date="2019-02" db="EMBL/GenBank/DDBJ databases">
        <title>Draft genome sequence of Dolichospermum planctonicum NIES-80.</title>
        <authorList>
            <person name="Yamaguchi H."/>
            <person name="Suzuki S."/>
            <person name="Kawachi M."/>
        </authorList>
    </citation>
    <scope>NUCLEOTIDE SEQUENCE [LARGE SCALE GENOMIC DNA]</scope>
    <source>
        <strain evidence="8">NIES-80</strain>
    </source>
</reference>
<dbReference type="NCBIfam" id="NF040570">
    <property type="entry name" value="guided_TnpB"/>
    <property type="match status" value="1"/>
</dbReference>
<keyword evidence="3" id="KW-0238">DNA-binding</keyword>
<evidence type="ECO:0000256" key="3">
    <source>
        <dbReference type="ARBA" id="ARBA00023125"/>
    </source>
</evidence>
<comment type="caution">
    <text evidence="7">The sequence shown here is derived from an EMBL/GenBank/DDBJ whole genome shotgun (WGS) entry which is preliminary data.</text>
</comment>
<dbReference type="AlphaFoldDB" id="A0A480ALB6"/>
<comment type="similarity">
    <text evidence="1">In the C-terminal section; belongs to the transposase 35 family.</text>
</comment>
<evidence type="ECO:0000259" key="5">
    <source>
        <dbReference type="Pfam" id="PF01385"/>
    </source>
</evidence>
<gene>
    <name evidence="7" type="ORF">NIES80_39040</name>
</gene>
<dbReference type="NCBIfam" id="TIGR01766">
    <property type="entry name" value="IS200/IS605 family accessory protein TnpB-like domain"/>
    <property type="match status" value="1"/>
</dbReference>
<dbReference type="InterPro" id="IPR001959">
    <property type="entry name" value="Transposase"/>
</dbReference>
<evidence type="ECO:0000313" key="8">
    <source>
        <dbReference type="Proteomes" id="UP000299367"/>
    </source>
</evidence>
<keyword evidence="2" id="KW-0815">Transposition</keyword>
<feature type="domain" description="Cas12f1-like TNB" evidence="6">
    <location>
        <begin position="301"/>
        <end position="372"/>
    </location>
</feature>
<dbReference type="RefSeq" id="WP_137909577.1">
    <property type="nucleotide sequence ID" value="NZ_BJCF01000077.1"/>
</dbReference>
<proteinExistence type="inferred from homology"/>
<sequence>MILVERHIIKQSHQHWKEIDQLSFLSKNLYNVANYICRQHFFDTGKKYSLPDLYHLVKDYVDYRALPTKVSKQIIKGLVSTWTGYFEAHKEWKKNPSKFLGKPRIPGYKDKAKGRNVVIYYHESVYKAELKKGICHLSMSDIKIPTQVDNVVEVRLVPRPTCYVVEIVYGKQEEELSTSDYVAGIDIGLTNLVALTSNQPGFKPLLINGRPLKSVNQFYNKTKAKLQAQLGDQRKTSKSIQLMTAYRNNYVDNYLHNTSRTIVNLLKACDLGTLVIGKNDNWKQKINIGKKNNQSFTQIPHARLIDQLTYKCQLAGIKVVVTEESYTSKCSALDLEPIEKHSSYLGKRVKRGLFKSAKGILLNADCNGAANIVRKVFPNAFANGIGSVAVTPIKVMPL</sequence>
<protein>
    <submittedName>
        <fullName evidence="7">Transposase</fullName>
    </submittedName>
</protein>
<dbReference type="OrthoDB" id="442799at2"/>
<dbReference type="GO" id="GO:0003677">
    <property type="term" value="F:DNA binding"/>
    <property type="evidence" value="ECO:0007669"/>
    <property type="project" value="UniProtKB-KW"/>
</dbReference>
<dbReference type="GO" id="GO:0032196">
    <property type="term" value="P:transposition"/>
    <property type="evidence" value="ECO:0007669"/>
    <property type="project" value="UniProtKB-KW"/>
</dbReference>
<dbReference type="InterPro" id="IPR010095">
    <property type="entry name" value="Cas12f1-like_TNB"/>
</dbReference>
<dbReference type="Pfam" id="PF01385">
    <property type="entry name" value="OrfB_IS605"/>
    <property type="match status" value="1"/>
</dbReference>
<evidence type="ECO:0000259" key="6">
    <source>
        <dbReference type="Pfam" id="PF07282"/>
    </source>
</evidence>
<evidence type="ECO:0000256" key="4">
    <source>
        <dbReference type="ARBA" id="ARBA00023172"/>
    </source>
</evidence>
<evidence type="ECO:0000256" key="2">
    <source>
        <dbReference type="ARBA" id="ARBA00022578"/>
    </source>
</evidence>
<name>A0A480ALB6_9CYAN</name>
<keyword evidence="4" id="KW-0233">DNA recombination</keyword>
<dbReference type="Proteomes" id="UP000299367">
    <property type="component" value="Unassembled WGS sequence"/>
</dbReference>
<accession>A0A480ALB6</accession>